<feature type="compositionally biased region" description="Low complexity" evidence="1">
    <location>
        <begin position="921"/>
        <end position="932"/>
    </location>
</feature>
<feature type="compositionally biased region" description="Basic and acidic residues" evidence="1">
    <location>
        <begin position="103"/>
        <end position="116"/>
    </location>
</feature>
<feature type="compositionally biased region" description="Basic and acidic residues" evidence="1">
    <location>
        <begin position="1049"/>
        <end position="1064"/>
    </location>
</feature>
<protein>
    <submittedName>
        <fullName evidence="2">Uncharacterized protein</fullName>
    </submittedName>
</protein>
<feature type="non-terminal residue" evidence="2">
    <location>
        <position position="1"/>
    </location>
</feature>
<feature type="compositionally biased region" description="Basic and acidic residues" evidence="1">
    <location>
        <begin position="63"/>
        <end position="76"/>
    </location>
</feature>
<evidence type="ECO:0000313" key="3">
    <source>
        <dbReference type="Proteomes" id="UP001642484"/>
    </source>
</evidence>
<sequence>VPSAYFLTDVFVELDRQLDKKMFRPVKGECRMQQAAQEGCKLKKCLGALRALWRSSRRGGTDKVRHLKSFLRESPAHHGRRRKRSASSDGDNDNEAPAIPDEAAEHLPARAPHDEAASDPTSEEEGELVCDEAASDPTSEEEKELAHDESEEEKELARDEAASDPASEEEGELVRDEAASDPESEEEQLPDPGVVVGTGPTSHEEAAKADSSQTSCSSRSDDEKSDDSLTAPTLILGQQDEESEESGSASGSDHRDSQVSSGWMGKAINYYSRKENEVAHIQKLLKDIKADLEEAMGGVLLEAGQWRLYEEWCSKALRTYGDTAYSKLSSLESFKERKRPFDKAMGLMGMEHLDDSESSTRTPAAKRPKQGDVVARALFQTPPPIVGPQTAKRMAERKGQDKLDELGGEQFGDVLNKFHEHDLDALQVLQILSCNIFLGGLGIVAQLVRLKEIQAKMPFQDDSDQSEERPLPRNMKDKHRCWLIAGLKHLQMPLVQGIDWSEQLDHFESFSGDAEVTKAEWEAGRSAAPFDVRLDPERMDLLSPAGFANALHCVCRLRPGGGKLTAPVCSTWVFVSRGSTLRSATRPLGRKDSQAVRDGNILTARALILVILAACKACFWVLEQPGSSIMHLHPLFQYCIRRIGVERLMIAMGNYGAPTPKRTILFTGHGRCLRDIHDYAQEPEYEQREMVVSYQNQKGERRVHGGKTAKAKEMGKEKDAKRKVEVQEEKKEKKGEPKVEDRKNKKEKKAEEPEKKEKTAQKEESGKEKKKKEAKSEPQERKGAKTSAEEDKKEKGKKRSGEVKKEDKTAKKPECKEGKPHKMVVVVEEKKKSGGNKNDKEEKDVAGEGKKKDKEGKKGKKEKKEKKREKSKDKKKDKDTVKRKRKGKEGEMPDPKKSKRSGKTVKWQPAMKDKIEPIFDAASTKSSSTSLSSKEKAEKRLAELAAVLEASNDSDSESCNATDLEAFVDNMDGSISGDESMSCAEESDESEQEEPEEEEDEEGEDDEGGKEEDEEGASESEEESADDKDQEESDEDESEEEGEEEDEGDVKGEEKDKKEPEEPCHALVPIVQHTAETAVALRNSMTNKREWDTFCRQAKSKGKMPVELSDMFVSQKTELFNLWLDSNYSWKECALAVERQRREVAESKRGWKAVQGKELKKQYAPEKWQKLRDKRIQQGLVYKDDDSGSDEEETGFFRCSRAEMWYFVRQGDEITQKEQCIETLGMKAKVDVDPDMRSALTSEDGLLRPGALPKVAGASAGGSKVLLQAITTGVAAPKKKKKEEQEQAQEVEPQTWAEKAQTLLPDMLKEACEARKLSIKLGGLEFAQELSKDLLSHAGQLEQSYKKLAAKVGEGNEKALKAYVNSANDLIAKGSKAQVRQAVHQTIARLTAWSMKLASSGVGPDTGLAFFAFKADLKARYELHNFKRYYRCNEFCDRCLAMQGTRRRPELDYRNVTNSSAWHLTAINHQAYMQFDADSLSHWVSMPGFNFLAITFDWMHNVYLGTGRDLCASGIIVLIDKGLVGGLDGLDMDEALTRVHRRMRDVCRQHGLALPAKPNLTQANLTAEDGYFSMGSRFKASHIKRMLWWLAKESQELADQNPTDAVLNVLAMCSFALQRCTELMDLSGVIFTEAQAKEASDSLKLHLQAFFWLSAYFYE</sequence>
<dbReference type="PANTHER" id="PTHR45834:SF3">
    <property type="entry name" value="RHO GUANINE NUCLEOTIDE EXCHANGE FACTOR 3, ISOFORM L"/>
    <property type="match status" value="1"/>
</dbReference>
<feature type="compositionally biased region" description="Acidic residues" evidence="1">
    <location>
        <begin position="179"/>
        <end position="189"/>
    </location>
</feature>
<gene>
    <name evidence="2" type="ORF">CCMP2556_LOCUS41241</name>
</gene>
<feature type="compositionally biased region" description="Basic and acidic residues" evidence="1">
    <location>
        <begin position="710"/>
        <end position="767"/>
    </location>
</feature>
<dbReference type="InterPro" id="IPR053086">
    <property type="entry name" value="RhoGEF_domain"/>
</dbReference>
<comment type="caution">
    <text evidence="2">The sequence shown here is derived from an EMBL/GenBank/DDBJ whole genome shotgun (WGS) entry which is preliminary data.</text>
</comment>
<dbReference type="EMBL" id="CAXAMN010024246">
    <property type="protein sequence ID" value="CAK9084862.1"/>
    <property type="molecule type" value="Genomic_DNA"/>
</dbReference>
<proteinExistence type="predicted"/>
<accession>A0ABP0QCY9</accession>
<feature type="compositionally biased region" description="Acidic residues" evidence="1">
    <location>
        <begin position="121"/>
        <end position="154"/>
    </location>
</feature>
<feature type="compositionally biased region" description="Basic and acidic residues" evidence="1">
    <location>
        <begin position="827"/>
        <end position="856"/>
    </location>
</feature>
<organism evidence="2 3">
    <name type="scientific">Durusdinium trenchii</name>
    <dbReference type="NCBI Taxonomy" id="1381693"/>
    <lineage>
        <taxon>Eukaryota</taxon>
        <taxon>Sar</taxon>
        <taxon>Alveolata</taxon>
        <taxon>Dinophyceae</taxon>
        <taxon>Suessiales</taxon>
        <taxon>Symbiodiniaceae</taxon>
        <taxon>Durusdinium</taxon>
    </lineage>
</organism>
<keyword evidence="3" id="KW-1185">Reference proteome</keyword>
<feature type="compositionally biased region" description="Basic and acidic residues" evidence="1">
    <location>
        <begin position="933"/>
        <end position="942"/>
    </location>
</feature>
<feature type="compositionally biased region" description="Basic and acidic residues" evidence="1">
    <location>
        <begin position="774"/>
        <end position="820"/>
    </location>
</feature>
<evidence type="ECO:0000256" key="1">
    <source>
        <dbReference type="SAM" id="MobiDB-lite"/>
    </source>
</evidence>
<feature type="non-terminal residue" evidence="2">
    <location>
        <position position="1659"/>
    </location>
</feature>
<name>A0ABP0QCY9_9DINO</name>
<reference evidence="2 3" key="1">
    <citation type="submission" date="2024-02" db="EMBL/GenBank/DDBJ databases">
        <authorList>
            <person name="Chen Y."/>
            <person name="Shah S."/>
            <person name="Dougan E. K."/>
            <person name="Thang M."/>
            <person name="Chan C."/>
        </authorList>
    </citation>
    <scope>NUCLEOTIDE SEQUENCE [LARGE SCALE GENOMIC DNA]</scope>
</reference>
<feature type="compositionally biased region" description="Acidic residues" evidence="1">
    <location>
        <begin position="985"/>
        <end position="1048"/>
    </location>
</feature>
<feature type="region of interest" description="Disordered" evidence="1">
    <location>
        <begin position="63"/>
        <end position="260"/>
    </location>
</feature>
<feature type="region of interest" description="Disordered" evidence="1">
    <location>
        <begin position="695"/>
        <end position="1067"/>
    </location>
</feature>
<feature type="compositionally biased region" description="Basic and acidic residues" evidence="1">
    <location>
        <begin position="868"/>
        <end position="880"/>
    </location>
</feature>
<dbReference type="PANTHER" id="PTHR45834">
    <property type="entry name" value="RHO GUANINE NUCLEOTIDE EXCHANGE FACTOR 9-RELATED"/>
    <property type="match status" value="1"/>
</dbReference>
<dbReference type="Proteomes" id="UP001642484">
    <property type="component" value="Unassembled WGS sequence"/>
</dbReference>
<feature type="compositionally biased region" description="Basic residues" evidence="1">
    <location>
        <begin position="857"/>
        <end position="867"/>
    </location>
</feature>
<evidence type="ECO:0000313" key="2">
    <source>
        <dbReference type="EMBL" id="CAK9084862.1"/>
    </source>
</evidence>